<dbReference type="Proteomes" id="UP001139125">
    <property type="component" value="Unassembled WGS sequence"/>
</dbReference>
<dbReference type="PANTHER" id="PTHR35901">
    <property type="entry name" value="RIBONUCLEASE VAPC3"/>
    <property type="match status" value="1"/>
</dbReference>
<dbReference type="InterPro" id="IPR051619">
    <property type="entry name" value="TypeII_TA_RNase_PINc/VapC"/>
</dbReference>
<name>A0A9X2L3D4_9BACT</name>
<organism evidence="3 4">
    <name type="scientific">Gracilimonas sediminicola</name>
    <dbReference type="NCBI Taxonomy" id="2952158"/>
    <lineage>
        <taxon>Bacteria</taxon>
        <taxon>Pseudomonadati</taxon>
        <taxon>Balneolota</taxon>
        <taxon>Balneolia</taxon>
        <taxon>Balneolales</taxon>
        <taxon>Balneolaceae</taxon>
        <taxon>Gracilimonas</taxon>
    </lineage>
</organism>
<comment type="caution">
    <text evidence="3">The sequence shown here is derived from an EMBL/GenBank/DDBJ whole genome shotgun (WGS) entry which is preliminary data.</text>
</comment>
<dbReference type="Pfam" id="PF01850">
    <property type="entry name" value="PIN"/>
    <property type="match status" value="1"/>
</dbReference>
<reference evidence="3" key="1">
    <citation type="submission" date="2022-06" db="EMBL/GenBank/DDBJ databases">
        <title>Gracilimonas sp. CAU 1638 isolated from sea sediment.</title>
        <authorList>
            <person name="Kim W."/>
        </authorList>
    </citation>
    <scope>NUCLEOTIDE SEQUENCE</scope>
    <source>
        <strain evidence="3">CAU 1638</strain>
    </source>
</reference>
<dbReference type="AlphaFoldDB" id="A0A9X2L3D4"/>
<dbReference type="RefSeq" id="WP_255134383.1">
    <property type="nucleotide sequence ID" value="NZ_CP175953.1"/>
</dbReference>
<dbReference type="InterPro" id="IPR029060">
    <property type="entry name" value="PIN-like_dom_sf"/>
</dbReference>
<evidence type="ECO:0000313" key="4">
    <source>
        <dbReference type="Proteomes" id="UP001139125"/>
    </source>
</evidence>
<accession>A0A9X2L3D4</accession>
<evidence type="ECO:0000259" key="2">
    <source>
        <dbReference type="Pfam" id="PF01850"/>
    </source>
</evidence>
<evidence type="ECO:0000256" key="1">
    <source>
        <dbReference type="ARBA" id="ARBA00022842"/>
    </source>
</evidence>
<feature type="domain" description="PIN" evidence="2">
    <location>
        <begin position="3"/>
        <end position="120"/>
    </location>
</feature>
<dbReference type="InterPro" id="IPR044153">
    <property type="entry name" value="PIN_Pae0151-like"/>
</dbReference>
<dbReference type="SUPFAM" id="SSF88723">
    <property type="entry name" value="PIN domain-like"/>
    <property type="match status" value="1"/>
</dbReference>
<gene>
    <name evidence="3" type="ORF">NM125_07980</name>
</gene>
<dbReference type="Gene3D" id="3.40.50.1010">
    <property type="entry name" value="5'-nuclease"/>
    <property type="match status" value="1"/>
</dbReference>
<sequence>MDIVIDTSAVLAVLLNEASRNSILSNSKGMDLIAPISIDAEIGNAISSMFKRNRLVFDEALKVLSQYHLIPIRKTSLDLKESISLSKELNIYAYDAYMLYCCIKYNSPLLSLDTTLLNHAKNKGIKTIEV</sequence>
<protein>
    <submittedName>
        <fullName evidence="3">Type II toxin-antitoxin system VapC family toxin</fullName>
    </submittedName>
</protein>
<keyword evidence="1" id="KW-0460">Magnesium</keyword>
<keyword evidence="4" id="KW-1185">Reference proteome</keyword>
<dbReference type="EMBL" id="JANDBC010000001">
    <property type="protein sequence ID" value="MCP9291517.1"/>
    <property type="molecule type" value="Genomic_DNA"/>
</dbReference>
<proteinExistence type="predicted"/>
<dbReference type="PANTHER" id="PTHR35901:SF1">
    <property type="entry name" value="EXONUCLEASE VAPC9"/>
    <property type="match status" value="1"/>
</dbReference>
<evidence type="ECO:0000313" key="3">
    <source>
        <dbReference type="EMBL" id="MCP9291517.1"/>
    </source>
</evidence>
<dbReference type="CDD" id="cd09873">
    <property type="entry name" value="PIN_Pae0151-like"/>
    <property type="match status" value="1"/>
</dbReference>
<dbReference type="InterPro" id="IPR002716">
    <property type="entry name" value="PIN_dom"/>
</dbReference>